<dbReference type="RefSeq" id="WP_280030338.1">
    <property type="nucleotide sequence ID" value="NZ_JAOCAP010000020.1"/>
</dbReference>
<accession>A0AA42PUY1</accession>
<dbReference type="EMBL" id="JAOCAP010000020">
    <property type="protein sequence ID" value="MDH1321174.1"/>
    <property type="molecule type" value="Genomic_DNA"/>
</dbReference>
<proteinExistence type="predicted"/>
<evidence type="ECO:0000313" key="1">
    <source>
        <dbReference type="EMBL" id="MDH1321174.1"/>
    </source>
</evidence>
<reference evidence="1" key="1">
    <citation type="submission" date="2022-09" db="EMBL/GenBank/DDBJ databases">
        <title>Intensive care unit water sources are persistently colonized with multi-drug resistant bacteria and are the site of extensive horizontal gene transfer of antibiotic resistance genes.</title>
        <authorList>
            <person name="Diorio-Toth L."/>
        </authorList>
    </citation>
    <scope>NUCLEOTIDE SEQUENCE</scope>
    <source>
        <strain evidence="1">GD03936</strain>
    </source>
</reference>
<comment type="caution">
    <text evidence="1">The sequence shown here is derived from an EMBL/GenBank/DDBJ whole genome shotgun (WGS) entry which is preliminary data.</text>
</comment>
<protein>
    <submittedName>
        <fullName evidence="1">Uncharacterized protein</fullName>
    </submittedName>
</protein>
<dbReference type="Proteomes" id="UP001158416">
    <property type="component" value="Unassembled WGS sequence"/>
</dbReference>
<sequence length="97" mass="10798">MNETKYYDYLVLGGEHHGNSYSGPLTRNLEVRAKTVAMAKLYAPDVPAETTVPEVVSYKVIEHIRGDGKHFFIASNVDLTNFDVEEEILKSGISPVN</sequence>
<gene>
    <name evidence="1" type="ORF">N5C39_22660</name>
</gene>
<organism evidence="1 2">
    <name type="scientific">Enterobacter bugandensis</name>
    <dbReference type="NCBI Taxonomy" id="881260"/>
    <lineage>
        <taxon>Bacteria</taxon>
        <taxon>Pseudomonadati</taxon>
        <taxon>Pseudomonadota</taxon>
        <taxon>Gammaproteobacteria</taxon>
        <taxon>Enterobacterales</taxon>
        <taxon>Enterobacteriaceae</taxon>
        <taxon>Enterobacter</taxon>
    </lineage>
</organism>
<dbReference type="AlphaFoldDB" id="A0AA42PUY1"/>
<name>A0AA42PUY1_9ENTR</name>
<evidence type="ECO:0000313" key="2">
    <source>
        <dbReference type="Proteomes" id="UP001158416"/>
    </source>
</evidence>